<organism evidence="1 2">
    <name type="scientific">Geosporobacter ferrireducens</name>
    <dbReference type="NCBI Taxonomy" id="1424294"/>
    <lineage>
        <taxon>Bacteria</taxon>
        <taxon>Bacillati</taxon>
        <taxon>Bacillota</taxon>
        <taxon>Clostridia</taxon>
        <taxon>Peptostreptococcales</taxon>
        <taxon>Thermotaleaceae</taxon>
        <taxon>Geosporobacter</taxon>
    </lineage>
</organism>
<keyword evidence="2" id="KW-1185">Reference proteome</keyword>
<accession>A0A1D8GLM9</accession>
<dbReference type="KEGG" id="gfe:Gferi_21100"/>
<evidence type="ECO:0000313" key="2">
    <source>
        <dbReference type="Proteomes" id="UP000095743"/>
    </source>
</evidence>
<dbReference type="EMBL" id="CP017269">
    <property type="protein sequence ID" value="AOT71810.1"/>
    <property type="molecule type" value="Genomic_DNA"/>
</dbReference>
<name>A0A1D8GLM9_9FIRM</name>
<dbReference type="AlphaFoldDB" id="A0A1D8GLM9"/>
<protein>
    <submittedName>
        <fullName evidence="1">Uncharacterized protein</fullName>
    </submittedName>
</protein>
<proteinExistence type="predicted"/>
<evidence type="ECO:0000313" key="1">
    <source>
        <dbReference type="EMBL" id="AOT71810.1"/>
    </source>
</evidence>
<gene>
    <name evidence="1" type="ORF">Gferi_21100</name>
</gene>
<reference evidence="1 2" key="1">
    <citation type="submission" date="2016-09" db="EMBL/GenBank/DDBJ databases">
        <title>Genomic analysis reveals versatility of anaerobic energy metabolism of Geosporobacter ferrireducens IRF9 of phylum Firmicutes.</title>
        <authorList>
            <person name="Kim S.-J."/>
        </authorList>
    </citation>
    <scope>NUCLEOTIDE SEQUENCE [LARGE SCALE GENOMIC DNA]</scope>
    <source>
        <strain evidence="1 2">IRF9</strain>
    </source>
</reference>
<dbReference type="Proteomes" id="UP000095743">
    <property type="component" value="Chromosome"/>
</dbReference>
<sequence length="63" mass="7163">MPGQYRTGRTAIELSGTGGAFSTKEIKMNSKWESAGSHRVNEMQKFLEDKNHTMTEFDNILVR</sequence>